<protein>
    <submittedName>
        <fullName evidence="2">Uncharacterized protein</fullName>
    </submittedName>
</protein>
<keyword evidence="1" id="KW-0472">Membrane</keyword>
<evidence type="ECO:0000313" key="3">
    <source>
        <dbReference type="Proteomes" id="UP001055429"/>
    </source>
</evidence>
<name>A0ABY4SPR3_9CAUL</name>
<proteinExistence type="predicted"/>
<evidence type="ECO:0000313" key="2">
    <source>
        <dbReference type="EMBL" id="URI16742.1"/>
    </source>
</evidence>
<gene>
    <name evidence="2" type="ORF">M8231_07175</name>
</gene>
<feature type="transmembrane region" description="Helical" evidence="1">
    <location>
        <begin position="101"/>
        <end position="120"/>
    </location>
</feature>
<feature type="transmembrane region" description="Helical" evidence="1">
    <location>
        <begin position="37"/>
        <end position="55"/>
    </location>
</feature>
<feature type="transmembrane region" description="Helical" evidence="1">
    <location>
        <begin position="76"/>
        <end position="95"/>
    </location>
</feature>
<dbReference type="Proteomes" id="UP001055429">
    <property type="component" value="Chromosome"/>
</dbReference>
<dbReference type="EMBL" id="CP097649">
    <property type="protein sequence ID" value="URI16742.1"/>
    <property type="molecule type" value="Genomic_DNA"/>
</dbReference>
<reference evidence="2" key="1">
    <citation type="submission" date="2022-05" db="EMBL/GenBank/DDBJ databases">
        <title>Brevundimonas albigilva TT17 genome sequence.</title>
        <authorList>
            <person name="Lee K."/>
            <person name="Son H."/>
        </authorList>
    </citation>
    <scope>NUCLEOTIDE SEQUENCE</scope>
    <source>
        <strain evidence="2">TT17</strain>
    </source>
</reference>
<dbReference type="RefSeq" id="WP_249750587.1">
    <property type="nucleotide sequence ID" value="NZ_CP097298.1"/>
</dbReference>
<accession>A0ABY4SPR3</accession>
<keyword evidence="3" id="KW-1185">Reference proteome</keyword>
<keyword evidence="1" id="KW-0812">Transmembrane</keyword>
<evidence type="ECO:0000256" key="1">
    <source>
        <dbReference type="SAM" id="Phobius"/>
    </source>
</evidence>
<sequence>MNRLEPNILLAVSTGVALILLVLTASAFGESGNTIKYVVSAVVCSAIVAGLNSWMARRMGQTELHPMIRTEAPTSAVLAGLFPLAVIFAAAAPVFFPGHDYGLLVIIAAVWFGVSVDSALRARRRG</sequence>
<keyword evidence="1" id="KW-1133">Transmembrane helix</keyword>
<organism evidence="2 3">
    <name type="scientific">Brevundimonas albigilva</name>
    <dbReference type="NCBI Taxonomy" id="1312364"/>
    <lineage>
        <taxon>Bacteria</taxon>
        <taxon>Pseudomonadati</taxon>
        <taxon>Pseudomonadota</taxon>
        <taxon>Alphaproteobacteria</taxon>
        <taxon>Caulobacterales</taxon>
        <taxon>Caulobacteraceae</taxon>
        <taxon>Brevundimonas</taxon>
    </lineage>
</organism>